<comment type="caution">
    <text evidence="3">The sequence shown here is derived from an EMBL/GenBank/DDBJ whole genome shotgun (WGS) entry which is preliminary data.</text>
</comment>
<gene>
    <name evidence="3" type="ORF">CVLEPA_LOCUS547</name>
</gene>
<evidence type="ECO:0000313" key="4">
    <source>
        <dbReference type="Proteomes" id="UP001642483"/>
    </source>
</evidence>
<feature type="region of interest" description="Disordered" evidence="1">
    <location>
        <begin position="76"/>
        <end position="102"/>
    </location>
</feature>
<dbReference type="EMBL" id="CAWYQH010000001">
    <property type="protein sequence ID" value="CAK8671488.1"/>
    <property type="molecule type" value="Genomic_DNA"/>
</dbReference>
<accession>A0ABP0EYM4</accession>
<evidence type="ECO:0000256" key="2">
    <source>
        <dbReference type="SAM" id="Phobius"/>
    </source>
</evidence>
<feature type="transmembrane region" description="Helical" evidence="2">
    <location>
        <begin position="46"/>
        <end position="71"/>
    </location>
</feature>
<organism evidence="3 4">
    <name type="scientific">Clavelina lepadiformis</name>
    <name type="common">Light-bulb sea squirt</name>
    <name type="synonym">Ascidia lepadiformis</name>
    <dbReference type="NCBI Taxonomy" id="159417"/>
    <lineage>
        <taxon>Eukaryota</taxon>
        <taxon>Metazoa</taxon>
        <taxon>Chordata</taxon>
        <taxon>Tunicata</taxon>
        <taxon>Ascidiacea</taxon>
        <taxon>Aplousobranchia</taxon>
        <taxon>Clavelinidae</taxon>
        <taxon>Clavelina</taxon>
    </lineage>
</organism>
<name>A0ABP0EYM4_CLALP</name>
<proteinExistence type="predicted"/>
<feature type="compositionally biased region" description="Basic and acidic residues" evidence="1">
    <location>
        <begin position="194"/>
        <end position="208"/>
    </location>
</feature>
<feature type="region of interest" description="Disordered" evidence="1">
    <location>
        <begin position="1"/>
        <end position="34"/>
    </location>
</feature>
<feature type="region of interest" description="Disordered" evidence="1">
    <location>
        <begin position="165"/>
        <end position="255"/>
    </location>
</feature>
<protein>
    <submittedName>
        <fullName evidence="3">Uncharacterized protein</fullName>
    </submittedName>
</protein>
<sequence>MVAVKAANSEDGKNADNSEKEESNKPTQLVSKQQQLRFKSKERLGLFMNVAGVMLLLVLLGCVAFFVVSWVKHPSHKEDNDQEYPVQEPGRHAAASDVKTTRQPQTLMKRLNQSHLESWKTGVKETAKNIVKKRKPHHTLPYLGLKKNKPYFVINAEFTVRKGKPGKIISFPSPEKREEKLTNKTSSPPGGHRKIVENDRKNLLDKIQKSLAIPKRNKRGKKTNPHRKNPGKRHQHHRRHNRKHLQGQKRDNKQMIARHPNDVSSYFDAMKGTFRQNTGINHRKASIEANIIGI</sequence>
<keyword evidence="2" id="KW-0472">Membrane</keyword>
<evidence type="ECO:0000256" key="1">
    <source>
        <dbReference type="SAM" id="MobiDB-lite"/>
    </source>
</evidence>
<feature type="compositionally biased region" description="Polar residues" evidence="1">
    <location>
        <begin position="25"/>
        <end position="34"/>
    </location>
</feature>
<feature type="compositionally biased region" description="Basic and acidic residues" evidence="1">
    <location>
        <begin position="8"/>
        <end position="24"/>
    </location>
</feature>
<feature type="compositionally biased region" description="Basic residues" evidence="1">
    <location>
        <begin position="215"/>
        <end position="247"/>
    </location>
</feature>
<keyword evidence="4" id="KW-1185">Reference proteome</keyword>
<dbReference type="Proteomes" id="UP001642483">
    <property type="component" value="Unassembled WGS sequence"/>
</dbReference>
<reference evidence="3 4" key="1">
    <citation type="submission" date="2024-02" db="EMBL/GenBank/DDBJ databases">
        <authorList>
            <person name="Daric V."/>
            <person name="Darras S."/>
        </authorList>
    </citation>
    <scope>NUCLEOTIDE SEQUENCE [LARGE SCALE GENOMIC DNA]</scope>
</reference>
<keyword evidence="2" id="KW-1133">Transmembrane helix</keyword>
<keyword evidence="2" id="KW-0812">Transmembrane</keyword>
<evidence type="ECO:0000313" key="3">
    <source>
        <dbReference type="EMBL" id="CAK8671488.1"/>
    </source>
</evidence>